<dbReference type="AlphaFoldDB" id="A0A839RVV6"/>
<dbReference type="PROSITE" id="PS50056">
    <property type="entry name" value="TYR_PHOSPHATASE_2"/>
    <property type="match status" value="1"/>
</dbReference>
<dbReference type="GO" id="GO:0004721">
    <property type="term" value="F:phosphoprotein phosphatase activity"/>
    <property type="evidence" value="ECO:0007669"/>
    <property type="project" value="InterPro"/>
</dbReference>
<dbReference type="InterPro" id="IPR026893">
    <property type="entry name" value="Tyr/Ser_Pase_IphP-type"/>
</dbReference>
<dbReference type="PANTHER" id="PTHR31126:SF1">
    <property type="entry name" value="TYROSINE SPECIFIC PROTEIN PHOSPHATASES DOMAIN-CONTAINING PROTEIN"/>
    <property type="match status" value="1"/>
</dbReference>
<evidence type="ECO:0000313" key="3">
    <source>
        <dbReference type="EMBL" id="MBB3049204.1"/>
    </source>
</evidence>
<dbReference type="Pfam" id="PF13350">
    <property type="entry name" value="Y_phosphatase3"/>
    <property type="match status" value="1"/>
</dbReference>
<evidence type="ECO:0000259" key="2">
    <source>
        <dbReference type="PROSITE" id="PS50056"/>
    </source>
</evidence>
<dbReference type="PANTHER" id="PTHR31126">
    <property type="entry name" value="TYROSINE-PROTEIN PHOSPHATASE"/>
    <property type="match status" value="1"/>
</dbReference>
<protein>
    <recommendedName>
        <fullName evidence="2">Tyrosine specific protein phosphatases domain-containing protein</fullName>
    </recommendedName>
</protein>
<proteinExistence type="inferred from homology"/>
<sequence>MGRDLGWEGSYNARDLGGLPTADGRAVRWGVVVRSEEPRLWTEAGWRAVREHGVRTIVDLRNDDERTGAHAGEGIDVVHAPLDPVGDDFWTYYAETGLHATPLYYRDQLDKRPDLVVTAVRAVANARPGGVLVHCASGRDRTGLLVLVLLSLAGVPGAAIADDYELSRARLRPLWTRLGRPDDEPKILDLLARHGTTPRKSFLDVHAALDVEVLLRAGGVDDADITALRQRLVA</sequence>
<comment type="caution">
    <text evidence="3">The sequence shown here is derived from an EMBL/GenBank/DDBJ whole genome shotgun (WGS) entry which is preliminary data.</text>
</comment>
<dbReference type="InterPro" id="IPR016130">
    <property type="entry name" value="Tyr_Pase_AS"/>
</dbReference>
<feature type="domain" description="Tyrosine specific protein phosphatases" evidence="2">
    <location>
        <begin position="114"/>
        <end position="150"/>
    </location>
</feature>
<accession>A0A839RVV6</accession>
<dbReference type="EMBL" id="JACHWU010000001">
    <property type="protein sequence ID" value="MBB3049204.1"/>
    <property type="molecule type" value="Genomic_DNA"/>
</dbReference>
<reference evidence="3 4" key="1">
    <citation type="submission" date="2020-08" db="EMBL/GenBank/DDBJ databases">
        <title>Genomic Encyclopedia of Type Strains, Phase III (KMG-III): the genomes of soil and plant-associated and newly described type strains.</title>
        <authorList>
            <person name="Whitman W."/>
        </authorList>
    </citation>
    <scope>NUCLEOTIDE SEQUENCE [LARGE SCALE GENOMIC DNA]</scope>
    <source>
        <strain evidence="3 4">CECT 8577</strain>
    </source>
</reference>
<name>A0A839RVV6_9PSEU</name>
<dbReference type="Proteomes" id="UP000550714">
    <property type="component" value="Unassembled WGS sequence"/>
</dbReference>
<dbReference type="RefSeq" id="WP_183646260.1">
    <property type="nucleotide sequence ID" value="NZ_JACHWU010000001.1"/>
</dbReference>
<gene>
    <name evidence="3" type="ORF">FHS23_000199</name>
</gene>
<evidence type="ECO:0000313" key="4">
    <source>
        <dbReference type="Proteomes" id="UP000550714"/>
    </source>
</evidence>
<dbReference type="InterPro" id="IPR029021">
    <property type="entry name" value="Prot-tyrosine_phosphatase-like"/>
</dbReference>
<dbReference type="InterPro" id="IPR000387">
    <property type="entry name" value="Tyr_Pase_dom"/>
</dbReference>
<dbReference type="SUPFAM" id="SSF52799">
    <property type="entry name" value="(Phosphotyrosine protein) phosphatases II"/>
    <property type="match status" value="1"/>
</dbReference>
<keyword evidence="4" id="KW-1185">Reference proteome</keyword>
<organism evidence="3 4">
    <name type="scientific">Prauserella isguenensis</name>
    <dbReference type="NCBI Taxonomy" id="1470180"/>
    <lineage>
        <taxon>Bacteria</taxon>
        <taxon>Bacillati</taxon>
        <taxon>Actinomycetota</taxon>
        <taxon>Actinomycetes</taxon>
        <taxon>Pseudonocardiales</taxon>
        <taxon>Pseudonocardiaceae</taxon>
        <taxon>Prauserella</taxon>
    </lineage>
</organism>
<evidence type="ECO:0000256" key="1">
    <source>
        <dbReference type="ARBA" id="ARBA00009580"/>
    </source>
</evidence>
<dbReference type="PROSITE" id="PS00383">
    <property type="entry name" value="TYR_PHOSPHATASE_1"/>
    <property type="match status" value="1"/>
</dbReference>
<dbReference type="Gene3D" id="3.90.190.10">
    <property type="entry name" value="Protein tyrosine phosphatase superfamily"/>
    <property type="match status" value="1"/>
</dbReference>
<comment type="similarity">
    <text evidence="1">Belongs to the protein-tyrosine phosphatase family.</text>
</comment>